<feature type="non-terminal residue" evidence="4">
    <location>
        <position position="1"/>
    </location>
</feature>
<dbReference type="InterPro" id="IPR050469">
    <property type="entry name" value="Diguanylate_Cyclase"/>
</dbReference>
<dbReference type="InterPro" id="IPR029787">
    <property type="entry name" value="Nucleotide_cyclase"/>
</dbReference>
<dbReference type="InterPro" id="IPR000160">
    <property type="entry name" value="GGDEF_dom"/>
</dbReference>
<comment type="catalytic activity">
    <reaction evidence="2">
        <text>2 GTP = 3',3'-c-di-GMP + 2 diphosphate</text>
        <dbReference type="Rhea" id="RHEA:24898"/>
        <dbReference type="ChEBI" id="CHEBI:33019"/>
        <dbReference type="ChEBI" id="CHEBI:37565"/>
        <dbReference type="ChEBI" id="CHEBI:58805"/>
        <dbReference type="EC" id="2.7.7.65"/>
    </reaction>
</comment>
<dbReference type="EC" id="2.7.7.65" evidence="1"/>
<evidence type="ECO:0000259" key="3">
    <source>
        <dbReference type="PROSITE" id="PS50887"/>
    </source>
</evidence>
<protein>
    <recommendedName>
        <fullName evidence="1">diguanylate cyclase</fullName>
        <ecNumber evidence="1">2.7.7.65</ecNumber>
    </recommendedName>
</protein>
<dbReference type="GO" id="GO:0052621">
    <property type="term" value="F:diguanylate cyclase activity"/>
    <property type="evidence" value="ECO:0007669"/>
    <property type="project" value="UniProtKB-EC"/>
</dbReference>
<dbReference type="Gene3D" id="3.30.70.270">
    <property type="match status" value="1"/>
</dbReference>
<evidence type="ECO:0000256" key="2">
    <source>
        <dbReference type="ARBA" id="ARBA00034247"/>
    </source>
</evidence>
<dbReference type="PANTHER" id="PTHR45138:SF9">
    <property type="entry name" value="DIGUANYLATE CYCLASE DGCM-RELATED"/>
    <property type="match status" value="1"/>
</dbReference>
<dbReference type="AlphaFoldDB" id="A0AAQ1BU90"/>
<feature type="domain" description="GGDEF" evidence="3">
    <location>
        <begin position="1"/>
        <end position="58"/>
    </location>
</feature>
<organism evidence="4 5">
    <name type="scientific">Xanthomonas perforans</name>
    <dbReference type="NCBI Taxonomy" id="442694"/>
    <lineage>
        <taxon>Bacteria</taxon>
        <taxon>Pseudomonadati</taxon>
        <taxon>Pseudomonadota</taxon>
        <taxon>Gammaproteobacteria</taxon>
        <taxon>Lysobacterales</taxon>
        <taxon>Lysobacteraceae</taxon>
        <taxon>Xanthomonas</taxon>
    </lineage>
</organism>
<evidence type="ECO:0000256" key="1">
    <source>
        <dbReference type="ARBA" id="ARBA00012528"/>
    </source>
</evidence>
<dbReference type="SUPFAM" id="SSF55073">
    <property type="entry name" value="Nucleotide cyclase"/>
    <property type="match status" value="1"/>
</dbReference>
<reference evidence="4 5" key="1">
    <citation type="submission" date="2018-02" db="EMBL/GenBank/DDBJ databases">
        <title>Characterization of Xanthomonas diversity in transplant houses and field plants.</title>
        <authorList>
            <person name="Abrahamian P."/>
            <person name="Timilsina S."/>
            <person name="Minsavage G.V."/>
            <person name="Goss E.M."/>
            <person name="Jones J.B."/>
            <person name="Vallad G.E."/>
        </authorList>
    </citation>
    <scope>NUCLEOTIDE SEQUENCE [LARGE SCALE GENOMIC DNA]</scope>
    <source>
        <strain evidence="4 5">GEV2132</strain>
    </source>
</reference>
<dbReference type="GO" id="GO:0043709">
    <property type="term" value="P:cell adhesion involved in single-species biofilm formation"/>
    <property type="evidence" value="ECO:0007669"/>
    <property type="project" value="TreeGrafter"/>
</dbReference>
<dbReference type="GO" id="GO:1902201">
    <property type="term" value="P:negative regulation of bacterial-type flagellum-dependent cell motility"/>
    <property type="evidence" value="ECO:0007669"/>
    <property type="project" value="TreeGrafter"/>
</dbReference>
<dbReference type="GO" id="GO:0005886">
    <property type="term" value="C:plasma membrane"/>
    <property type="evidence" value="ECO:0007669"/>
    <property type="project" value="TreeGrafter"/>
</dbReference>
<dbReference type="RefSeq" id="WP_128695272.1">
    <property type="nucleotide sequence ID" value="NZ_PUUL01000217.1"/>
</dbReference>
<dbReference type="InterPro" id="IPR043128">
    <property type="entry name" value="Rev_trsase/Diguanyl_cyclase"/>
</dbReference>
<dbReference type="PROSITE" id="PS50887">
    <property type="entry name" value="GGDEF"/>
    <property type="match status" value="1"/>
</dbReference>
<accession>A0AAQ1BU90</accession>
<sequence length="58" mass="6001">AELGLMHLSSPTSAHVTVSIGAATFEPGEAPLSPNAIVHDADSALYRAKQKGRNRTSA</sequence>
<dbReference type="EMBL" id="PUUL01000217">
    <property type="protein sequence ID" value="RXD46623.1"/>
    <property type="molecule type" value="Genomic_DNA"/>
</dbReference>
<evidence type="ECO:0000313" key="5">
    <source>
        <dbReference type="Proteomes" id="UP000289372"/>
    </source>
</evidence>
<evidence type="ECO:0000313" key="4">
    <source>
        <dbReference type="EMBL" id="RXD46623.1"/>
    </source>
</evidence>
<dbReference type="Proteomes" id="UP000289372">
    <property type="component" value="Unassembled WGS sequence"/>
</dbReference>
<dbReference type="Pfam" id="PF00990">
    <property type="entry name" value="GGDEF"/>
    <property type="match status" value="1"/>
</dbReference>
<proteinExistence type="predicted"/>
<dbReference type="PANTHER" id="PTHR45138">
    <property type="entry name" value="REGULATORY COMPONENTS OF SENSORY TRANSDUCTION SYSTEM"/>
    <property type="match status" value="1"/>
</dbReference>
<name>A0AAQ1BU90_XANPE</name>
<comment type="caution">
    <text evidence="4">The sequence shown here is derived from an EMBL/GenBank/DDBJ whole genome shotgun (WGS) entry which is preliminary data.</text>
</comment>
<gene>
    <name evidence="4" type="ORF">DB769_23485</name>
</gene>